<keyword evidence="14" id="KW-1185">Reference proteome</keyword>
<dbReference type="FunFam" id="1.20.120.340:FF:000004">
    <property type="entry name" value="Perilipin"/>
    <property type="match status" value="1"/>
</dbReference>
<dbReference type="PIRSF" id="PIRSF036881">
    <property type="entry name" value="PAT"/>
    <property type="match status" value="1"/>
</dbReference>
<evidence type="ECO:0000256" key="2">
    <source>
        <dbReference type="ARBA" id="ARBA00004496"/>
    </source>
</evidence>
<protein>
    <recommendedName>
        <fullName evidence="11">Perilipin</fullName>
    </recommendedName>
</protein>
<dbReference type="Proteomes" id="UP000291000">
    <property type="component" value="Chromosome 7"/>
</dbReference>
<dbReference type="Gene3D" id="3.30.720.170">
    <property type="entry name" value="Perilipin, alpha-beta domain"/>
    <property type="match status" value="1"/>
</dbReference>
<keyword evidence="8" id="KW-0496">Mitochondrion</keyword>
<dbReference type="SMR" id="A0A452FVG0"/>
<keyword evidence="5" id="KW-0963">Cytoplasm</keyword>
<dbReference type="SUPFAM" id="SSF109775">
    <property type="entry name" value="Mannose-6-phosphate receptor binding protein 1 (Tip47), C-terminal domain"/>
    <property type="match status" value="1"/>
</dbReference>
<dbReference type="PANTHER" id="PTHR14024">
    <property type="entry name" value="PERILIPIN"/>
    <property type="match status" value="1"/>
</dbReference>
<dbReference type="RefSeq" id="XP_017905458.1">
    <property type="nucleotide sequence ID" value="XM_018049969.1"/>
</dbReference>
<dbReference type="Bgee" id="ENSCHIG00000023756">
    <property type="expression patterns" value="Expressed in rumen and 16 other cell types or tissues"/>
</dbReference>
<dbReference type="GeneTree" id="ENSGT00950000182920"/>
<reference evidence="13 14" key="1">
    <citation type="submission" date="2016-04" db="EMBL/GenBank/DDBJ databases">
        <title>Polished mammalian reference genomes with single-molecule sequencing and chromosome conformation capture applied to the Capra hircus genome.</title>
        <authorList>
            <person name="Bickhart D.M."/>
            <person name="Koren S."/>
            <person name="Rosen B."/>
            <person name="Hastie A."/>
            <person name="Liachko I."/>
            <person name="Sullivan S.T."/>
            <person name="Burton J."/>
            <person name="Sayre B.L."/>
            <person name="Huson H.J."/>
            <person name="Lee J."/>
            <person name="Lam E."/>
            <person name="Kelley C.M."/>
            <person name="Hutchison J.L."/>
            <person name="Zhou Y."/>
            <person name="Sun J."/>
            <person name="Crisa A."/>
            <person name="Schwartz J.C."/>
            <person name="Hammond J.A."/>
            <person name="Schroeder S.G."/>
            <person name="Liu G.E."/>
            <person name="Dunham M."/>
            <person name="Shendure J."/>
            <person name="Sonstegard T.S."/>
            <person name="Phillippy A.M."/>
            <person name="Van Tassell C.P."/>
            <person name="Smith T.P."/>
        </authorList>
    </citation>
    <scope>NUCLEOTIDE SEQUENCE [LARGE SCALE GENOMIC DNA]</scope>
</reference>
<sequence>MSADETEAAASTQVTAEEPVQQPSVVDRVAGMPLISSTCNMVSAAYTSTKESHPHVKTVCDAAEKGVKTLTAAAVSGAQPILSKLEPQLTSASEYAHRGLDKLEENLPILQQPPEKVLADTKELVSSKVSGARQAVSSTVSSAKDTVASRVTEAVDVTRGAVQSGVDLTKSMVASGVHSVVGSRVGQMVLSGVDTVLGKSEEWVDNHLPMTDAELARLATSLEGFDIASVAQQRQEQSYFVRLGSLSERLRQRAYEHSLGKLQNTRQRAQEALHQLSQTLILMETIKQGVDQKLVEGQEKLHQMWLGWNQKRLQGPEEDAAKPEQVESQTLAMFRDITQQLQTTCASLGSSLQGLPAHIKDQALQARQQVEDLQATFSGIHSFQDLSSSVLTRSREQVARAREALDHLVEYVAQNTPITWLVGPFAPGVVEKAPEKKK</sequence>
<evidence type="ECO:0000313" key="14">
    <source>
        <dbReference type="Proteomes" id="UP000291000"/>
    </source>
</evidence>
<dbReference type="Pfam" id="PF03036">
    <property type="entry name" value="Perilipin"/>
    <property type="match status" value="1"/>
</dbReference>
<dbReference type="Gene3D" id="1.20.120.340">
    <property type="entry name" value="Flagellar protein FliS"/>
    <property type="match status" value="1"/>
</dbReference>
<accession>A0A452FVG0</accession>
<name>A0A452FVG0_CAPHI</name>
<reference evidence="13" key="2">
    <citation type="submission" date="2025-08" db="UniProtKB">
        <authorList>
            <consortium name="Ensembl"/>
        </authorList>
    </citation>
    <scope>IDENTIFICATION</scope>
</reference>
<comment type="similarity">
    <text evidence="4 11">Belongs to the perilipin family.</text>
</comment>
<dbReference type="OrthoDB" id="376826at2759"/>
<dbReference type="InterPro" id="IPR004279">
    <property type="entry name" value="Perilipin"/>
</dbReference>
<keyword evidence="6" id="KW-0597">Phosphoprotein</keyword>
<evidence type="ECO:0000256" key="1">
    <source>
        <dbReference type="ARBA" id="ARBA00004173"/>
    </source>
</evidence>
<proteinExistence type="inferred from homology"/>
<evidence type="ECO:0000256" key="7">
    <source>
        <dbReference type="ARBA" id="ARBA00022677"/>
    </source>
</evidence>
<dbReference type="PANTHER" id="PTHR14024:SF11">
    <property type="entry name" value="PERILIPIN-3"/>
    <property type="match status" value="1"/>
</dbReference>
<evidence type="ECO:0000256" key="8">
    <source>
        <dbReference type="ARBA" id="ARBA00023128"/>
    </source>
</evidence>
<evidence type="ECO:0000256" key="10">
    <source>
        <dbReference type="ARBA" id="ARBA00038796"/>
    </source>
</evidence>
<evidence type="ECO:0000256" key="6">
    <source>
        <dbReference type="ARBA" id="ARBA00022553"/>
    </source>
</evidence>
<evidence type="ECO:0000256" key="12">
    <source>
        <dbReference type="SAM" id="MobiDB-lite"/>
    </source>
</evidence>
<organism evidence="13 14">
    <name type="scientific">Capra hircus</name>
    <name type="common">Goat</name>
    <dbReference type="NCBI Taxonomy" id="9925"/>
    <lineage>
        <taxon>Eukaryota</taxon>
        <taxon>Metazoa</taxon>
        <taxon>Chordata</taxon>
        <taxon>Craniata</taxon>
        <taxon>Vertebrata</taxon>
        <taxon>Euteleostomi</taxon>
        <taxon>Mammalia</taxon>
        <taxon>Eutheria</taxon>
        <taxon>Laurasiatheria</taxon>
        <taxon>Artiodactyla</taxon>
        <taxon>Ruminantia</taxon>
        <taxon>Pecora</taxon>
        <taxon>Bovidae</taxon>
        <taxon>Caprinae</taxon>
        <taxon>Capra</taxon>
    </lineage>
</organism>
<dbReference type="GO" id="GO:0005739">
    <property type="term" value="C:mitochondrion"/>
    <property type="evidence" value="ECO:0007669"/>
    <property type="project" value="UniProtKB-SubCell"/>
</dbReference>
<dbReference type="AlphaFoldDB" id="A0A452FVG0"/>
<evidence type="ECO:0000256" key="3">
    <source>
        <dbReference type="ARBA" id="ARBA00004502"/>
    </source>
</evidence>
<comment type="subunit">
    <text evidence="10">Homooligomer. Interacts with PNPLA2; prevents interaction of PNPLA2 with ABHD5. Interacts with ABHD5; targets ABHD5 to lipid droplets and promotes interaction of ABHD5 with PNPLA2. Interacts with LIPE.</text>
</comment>
<dbReference type="GO" id="GO:0042149">
    <property type="term" value="P:cellular response to glucose starvation"/>
    <property type="evidence" value="ECO:0007669"/>
    <property type="project" value="Ensembl"/>
</dbReference>
<dbReference type="EMBL" id="LWLT01000008">
    <property type="status" value="NOT_ANNOTATED_CDS"/>
    <property type="molecule type" value="Genomic_DNA"/>
</dbReference>
<dbReference type="GO" id="GO:0005829">
    <property type="term" value="C:cytosol"/>
    <property type="evidence" value="ECO:0007669"/>
    <property type="project" value="Ensembl"/>
</dbReference>
<evidence type="ECO:0000256" key="9">
    <source>
        <dbReference type="ARBA" id="ARBA00037149"/>
    </source>
</evidence>
<dbReference type="GO" id="GO:1905691">
    <property type="term" value="P:lipid droplet disassembly"/>
    <property type="evidence" value="ECO:0007669"/>
    <property type="project" value="Ensembl"/>
</dbReference>
<dbReference type="CTD" id="10226"/>
<evidence type="ECO:0000313" key="13">
    <source>
        <dbReference type="Ensembl" id="ENSCHIP00000028107.1"/>
    </source>
</evidence>
<feature type="region of interest" description="Disordered" evidence="12">
    <location>
        <begin position="1"/>
        <end position="24"/>
    </location>
</feature>
<dbReference type="GO" id="GO:0010890">
    <property type="term" value="P:positive regulation of triglyceride storage"/>
    <property type="evidence" value="ECO:0007669"/>
    <property type="project" value="TreeGrafter"/>
</dbReference>
<evidence type="ECO:0000256" key="5">
    <source>
        <dbReference type="ARBA" id="ARBA00022490"/>
    </source>
</evidence>
<dbReference type="GO" id="GO:0005811">
    <property type="term" value="C:lipid droplet"/>
    <property type="evidence" value="ECO:0007669"/>
    <property type="project" value="UniProtKB-SubCell"/>
</dbReference>
<dbReference type="STRING" id="9925.ENSCHIP00000028107"/>
<keyword evidence="7" id="KW-0551">Lipid droplet</keyword>
<dbReference type="Ensembl" id="ENSCHIT00000035976.1">
    <property type="protein sequence ID" value="ENSCHIP00000028107.1"/>
    <property type="gene ID" value="ENSCHIG00000023756.1"/>
</dbReference>
<evidence type="ECO:0000256" key="4">
    <source>
        <dbReference type="ARBA" id="ARBA00006311"/>
    </source>
</evidence>
<comment type="function">
    <text evidence="9">Lipid droplet-associated protein that maintains the balance between lipogenesis and lipolysis and also regulates fatty acid oxidation in oxidative tissues. Recruits mitochondria to the surface of lipid droplets and is involved in lipid droplet homeostasis by regulating both the storage of fatty acids in the form of triglycerides and the release of fatty acids for mitochondrial fatty acid oxidation. In lipid droplet triacylglycerol hydrolysis, plays a role as a scaffolding protein for three major key lipolytic players: ABHD5, PNPLA2 and LIPE. Reduces the triacylglycerol hydrolase activity of PNPLA2 by recruiting and sequestering PNPLA2 to lipid droplets. Phosphorylation by PKA enables lipolysis probably by promoting release of ABHD5 from the perilipin scaffold and by facilitating interaction of ABHD5 with PNPLA2. Also increases lipolysis through interaction with LIPE and upon PKA-mediated phosphorylation of LIPE.</text>
</comment>
<evidence type="ECO:0000256" key="11">
    <source>
        <dbReference type="PIRNR" id="PIRNR036881"/>
    </source>
</evidence>
<dbReference type="GeneID" id="100861244"/>
<reference evidence="13" key="3">
    <citation type="submission" date="2025-09" db="UniProtKB">
        <authorList>
            <consortium name="Ensembl"/>
        </authorList>
    </citation>
    <scope>IDENTIFICATION</scope>
</reference>
<gene>
    <name evidence="13" type="primary">PLIN3</name>
</gene>
<comment type="subcellular location">
    <subcellularLocation>
        <location evidence="2">Cytoplasm</location>
    </subcellularLocation>
    <subcellularLocation>
        <location evidence="3">Lipid droplet</location>
    </subcellularLocation>
    <subcellularLocation>
        <location evidence="1">Mitochondrion</location>
    </subcellularLocation>
</comment>
<dbReference type="GO" id="GO:0019915">
    <property type="term" value="P:lipid storage"/>
    <property type="evidence" value="ECO:0007669"/>
    <property type="project" value="Ensembl"/>
</dbReference>